<dbReference type="OrthoDB" id="1448714at2"/>
<reference evidence="2 3" key="1">
    <citation type="submission" date="2016-02" db="EMBL/GenBank/DDBJ databases">
        <title>Ulvibacter sp. LPB0005, isolated from Thais luteostoma.</title>
        <authorList>
            <person name="Shin S.-K."/>
            <person name="Yi H."/>
        </authorList>
    </citation>
    <scope>NUCLEOTIDE SEQUENCE [LARGE SCALE GENOMIC DNA]</scope>
    <source>
        <strain evidence="2 3">LPB0005</strain>
    </source>
</reference>
<evidence type="ECO:0000313" key="3">
    <source>
        <dbReference type="Proteomes" id="UP000077013"/>
    </source>
</evidence>
<proteinExistence type="predicted"/>
<evidence type="ECO:0008006" key="4">
    <source>
        <dbReference type="Google" id="ProtNLM"/>
    </source>
</evidence>
<evidence type="ECO:0000313" key="2">
    <source>
        <dbReference type="EMBL" id="OAB81430.1"/>
    </source>
</evidence>
<dbReference type="STRING" id="1763537.ULVI_00995"/>
<dbReference type="PROSITE" id="PS51257">
    <property type="entry name" value="PROKAR_LIPOPROTEIN"/>
    <property type="match status" value="1"/>
</dbReference>
<dbReference type="EMBL" id="LRXL01000012">
    <property type="protein sequence ID" value="OAB81430.1"/>
    <property type="molecule type" value="Genomic_DNA"/>
</dbReference>
<keyword evidence="1" id="KW-0472">Membrane</keyword>
<keyword evidence="1" id="KW-0812">Transmembrane</keyword>
<sequence length="187" mass="22081">MNINKKWWKDFYAQQALWFGMACIGCAFYFFAPTLFTTEKSLIERNGEIEFVETYYNQVSSRGHKSIKSELRFAIKNDNKKYGVFKNIQQSRRNENYERIKNELNKSGKVAVWVKENEQSYVEPKVFRIANGQNEILYDMDDVKSELKFLFPFLLILGVFGIGLYFNHKYPTRMKSLIGKKPAHNKV</sequence>
<feature type="transmembrane region" description="Helical" evidence="1">
    <location>
        <begin position="149"/>
        <end position="166"/>
    </location>
</feature>
<evidence type="ECO:0000256" key="1">
    <source>
        <dbReference type="SAM" id="Phobius"/>
    </source>
</evidence>
<accession>A0A167K695</accession>
<feature type="transmembrane region" description="Helical" evidence="1">
    <location>
        <begin position="12"/>
        <end position="32"/>
    </location>
</feature>
<protein>
    <recommendedName>
        <fullName evidence="4">DUF3592 domain-containing protein</fullName>
    </recommendedName>
</protein>
<gene>
    <name evidence="2" type="ORF">ULVI_00995</name>
</gene>
<dbReference type="RefSeq" id="WP_068588570.1">
    <property type="nucleotide sequence ID" value="NZ_LRXL01000012.1"/>
</dbReference>
<keyword evidence="1" id="KW-1133">Transmembrane helix</keyword>
<keyword evidence="3" id="KW-1185">Reference proteome</keyword>
<dbReference type="AlphaFoldDB" id="A0A167K695"/>
<name>A0A167K695_9FLAO</name>
<organism evidence="2 3">
    <name type="scientific">Cochleicola gelatinilyticus</name>
    <dbReference type="NCBI Taxonomy" id="1763537"/>
    <lineage>
        <taxon>Bacteria</taxon>
        <taxon>Pseudomonadati</taxon>
        <taxon>Bacteroidota</taxon>
        <taxon>Flavobacteriia</taxon>
        <taxon>Flavobacteriales</taxon>
        <taxon>Flavobacteriaceae</taxon>
        <taxon>Cochleicola</taxon>
    </lineage>
</organism>
<dbReference type="Proteomes" id="UP000077013">
    <property type="component" value="Unassembled WGS sequence"/>
</dbReference>
<comment type="caution">
    <text evidence="2">The sequence shown here is derived from an EMBL/GenBank/DDBJ whole genome shotgun (WGS) entry which is preliminary data.</text>
</comment>